<dbReference type="OrthoDB" id="2240714at2"/>
<feature type="domain" description="Peptidase S74" evidence="1">
    <location>
        <begin position="615"/>
        <end position="736"/>
    </location>
</feature>
<evidence type="ECO:0000313" key="2">
    <source>
        <dbReference type="EMBL" id="ATF25041.1"/>
    </source>
</evidence>
<dbReference type="Proteomes" id="UP000243591">
    <property type="component" value="Chromosome"/>
</dbReference>
<dbReference type="SUPFAM" id="SSF49785">
    <property type="entry name" value="Galactose-binding domain-like"/>
    <property type="match status" value="1"/>
</dbReference>
<dbReference type="InterPro" id="IPR030392">
    <property type="entry name" value="S74_ICA"/>
</dbReference>
<organism evidence="2 3">
    <name type="scientific">Brochothrix thermosphacta</name>
    <name type="common">Microbacterium thermosphactum</name>
    <dbReference type="NCBI Taxonomy" id="2756"/>
    <lineage>
        <taxon>Bacteria</taxon>
        <taxon>Bacillati</taxon>
        <taxon>Bacillota</taxon>
        <taxon>Bacilli</taxon>
        <taxon>Bacillales</taxon>
        <taxon>Listeriaceae</taxon>
        <taxon>Brochothrix</taxon>
    </lineage>
</organism>
<dbReference type="InterPro" id="IPR008979">
    <property type="entry name" value="Galactose-bd-like_sf"/>
</dbReference>
<dbReference type="Gene3D" id="2.60.120.260">
    <property type="entry name" value="Galactose-binding domain-like"/>
    <property type="match status" value="1"/>
</dbReference>
<accession>A0A291BUR2</accession>
<keyword evidence="3" id="KW-1185">Reference proteome</keyword>
<gene>
    <name evidence="2" type="ORF">CNY62_00860</name>
</gene>
<reference evidence="2 3" key="1">
    <citation type="submission" date="2017-09" db="EMBL/GenBank/DDBJ databases">
        <title>Complete Genome Sequences of Two Strains of the Meat Spoilage Bacterium Brochothrix thermosphacta Isolated from Ground Chicken.</title>
        <authorList>
            <person name="Paoli G.C."/>
            <person name="Wijey C."/>
            <person name="Chen C.-Y."/>
            <person name="Nguyen L."/>
            <person name="Yan X."/>
            <person name="Irwin P.L."/>
        </authorList>
    </citation>
    <scope>NUCLEOTIDE SEQUENCE [LARGE SCALE GENOMIC DNA]</scope>
    <source>
        <strain evidence="2 3">BI</strain>
    </source>
</reference>
<proteinExistence type="predicted"/>
<dbReference type="KEGG" id="bths:CNY62_00860"/>
<dbReference type="EMBL" id="CP023483">
    <property type="protein sequence ID" value="ATF25041.1"/>
    <property type="molecule type" value="Genomic_DNA"/>
</dbReference>
<name>A0A291BUR2_BROTH</name>
<dbReference type="RefSeq" id="WP_096699181.1">
    <property type="nucleotide sequence ID" value="NZ_CP023483.1"/>
</dbReference>
<evidence type="ECO:0000313" key="3">
    <source>
        <dbReference type="Proteomes" id="UP000243591"/>
    </source>
</evidence>
<evidence type="ECO:0000259" key="1">
    <source>
        <dbReference type="PROSITE" id="PS51688"/>
    </source>
</evidence>
<protein>
    <recommendedName>
        <fullName evidence="1">Peptidase S74 domain-containing protein</fullName>
    </recommendedName>
</protein>
<sequence>MAIITRSELTLTDVKETVVSNTAPLNPSLGDVWYKQNGKYVEQHRWNGVQWEFISSTKETEDIKNQLIIADKKINAAQEKADESLGKAQEGFDKAEALSKKVDVNTGAISTVKQTTAGLQTAVKSKADSSTVTQLADVVASKVSNTDFDSNKTQTAELISSTVSLQNNENVRYVRFSASGNSVNSGNHLLELQVNDSDNKNVALNILPTAEKGAWTNLAYATDGVSDDNSKHATADGDVSFIIDLKKIYQTLSSLKLWLYVASGRDYLDVKLEISTDKKTWKTVYFKANYTPTTKGDTVILSNAEASSQISQLADNINLKVDKNGIINQINISTEGIVIAGENVWISGKTKIDNAVIKNAMIDSLSANKLTAGTIDAGKINVVNLNASNISAGIITGANLAINLNSGEVTFQKGIIQRADKLFSIDVTKGVIESYDSNGGFTISKGEITLNSSPELTIGNSKKYGTITYKWRLLDASGLALIGEDGYSLGTSNAVKNIANSTVNQGSAISGNKGGYLNVFSRQVINLSSGDLYSYGSLNSKSLASIEIGNTSRNKSEVAISANTVRLSATSGDHILLSSDSTSAFVQSNVIYKRTYSSAPNLYITDLGTMGRSTSASKYKLAIEEDKTDNYKNILKLKHKTWYDKANTETYARALDNKDTFDWDNPEDEVLPVERIHGLIAEDLVEAGLTEFVSYGELNDDGTKEVEGIQYDRLVVPLLQIVKDHQIEIEKLKERIK</sequence>
<dbReference type="AlphaFoldDB" id="A0A291BUR2"/>
<dbReference type="PROSITE" id="PS51688">
    <property type="entry name" value="ICA"/>
    <property type="match status" value="1"/>
</dbReference>